<dbReference type="EMBL" id="GIFC01018973">
    <property type="protein sequence ID" value="MXV01057.1"/>
    <property type="molecule type" value="Transcribed_RNA"/>
</dbReference>
<evidence type="ECO:0000256" key="1">
    <source>
        <dbReference type="ARBA" id="ARBA00010952"/>
    </source>
</evidence>
<dbReference type="PANTHER" id="PTHR11412">
    <property type="entry name" value="MACROGLOBULIN / COMPLEMENT"/>
    <property type="match status" value="1"/>
</dbReference>
<evidence type="ECO:0000256" key="4">
    <source>
        <dbReference type="ARBA" id="ARBA00023157"/>
    </source>
</evidence>
<dbReference type="Pfam" id="PF17791">
    <property type="entry name" value="MG3"/>
    <property type="match status" value="1"/>
</dbReference>
<dbReference type="InterPro" id="IPR013783">
    <property type="entry name" value="Ig-like_fold"/>
</dbReference>
<evidence type="ECO:0000256" key="6">
    <source>
        <dbReference type="SAM" id="SignalP"/>
    </source>
</evidence>
<dbReference type="InterPro" id="IPR041555">
    <property type="entry name" value="MG3"/>
</dbReference>
<dbReference type="SMART" id="SM01361">
    <property type="entry name" value="A2M_recep"/>
    <property type="match status" value="1"/>
</dbReference>
<evidence type="ECO:0000313" key="11">
    <source>
        <dbReference type="EMBL" id="QOJ54011.1"/>
    </source>
</evidence>
<dbReference type="SMART" id="SM01360">
    <property type="entry name" value="A2M"/>
    <property type="match status" value="1"/>
</dbReference>
<dbReference type="InterPro" id="IPR011625">
    <property type="entry name" value="A2M_N_BRD"/>
</dbReference>
<feature type="signal peptide" evidence="6">
    <location>
        <begin position="1"/>
        <end position="25"/>
    </location>
</feature>
<dbReference type="Gene3D" id="1.50.10.20">
    <property type="match status" value="1"/>
</dbReference>
<feature type="compositionally biased region" description="Polar residues" evidence="5">
    <location>
        <begin position="1547"/>
        <end position="1556"/>
    </location>
</feature>
<keyword evidence="6" id="KW-0732">Signal</keyword>
<reference evidence="10" key="1">
    <citation type="submission" date="2019-12" db="EMBL/GenBank/DDBJ databases">
        <title>An insight into the sialome of adult female Ixodes ricinus ticks feeding for 6 days.</title>
        <authorList>
            <person name="Perner J."/>
            <person name="Ribeiro J.M.C."/>
        </authorList>
    </citation>
    <scope>NUCLEOTIDE SEQUENCE</scope>
    <source>
        <strain evidence="10">Semi-engorged</strain>
        <tissue evidence="10">Salivary glands</tissue>
    </source>
</reference>
<keyword evidence="3" id="KW-0722">Serine protease inhibitor</keyword>
<reference evidence="11" key="2">
    <citation type="submission" date="2020-07" db="EMBL/GenBank/DDBJ databases">
        <title>Complete coding sequences of the thioester-containing proteins of the hard tick Ixodes ricinus.</title>
        <authorList>
            <person name="Hajdusek O."/>
            <person name="Urbanova V."/>
            <person name="Kopacek P."/>
        </authorList>
    </citation>
    <scope>NUCLEOTIDE SEQUENCE</scope>
</reference>
<evidence type="ECO:0000256" key="3">
    <source>
        <dbReference type="ARBA" id="ARBA00022900"/>
    </source>
</evidence>
<feature type="domain" description="Alpha-2-macroglobulin bait region" evidence="7">
    <location>
        <begin position="484"/>
        <end position="666"/>
    </location>
</feature>
<dbReference type="SUPFAM" id="SSF81296">
    <property type="entry name" value="E set domains"/>
    <property type="match status" value="1"/>
</dbReference>
<dbReference type="Gene3D" id="2.60.40.1940">
    <property type="match status" value="1"/>
</dbReference>
<dbReference type="Pfam" id="PF00207">
    <property type="entry name" value="A2M"/>
    <property type="match status" value="1"/>
</dbReference>
<accession>A0A6B0VH44</accession>
<feature type="compositionally biased region" description="Pro residues" evidence="5">
    <location>
        <begin position="817"/>
        <end position="826"/>
    </location>
</feature>
<dbReference type="InterPro" id="IPR002890">
    <property type="entry name" value="MG2"/>
</dbReference>
<feature type="region of interest" description="Disordered" evidence="5">
    <location>
        <begin position="1547"/>
        <end position="1567"/>
    </location>
</feature>
<dbReference type="Gene3D" id="2.20.130.20">
    <property type="match status" value="1"/>
</dbReference>
<dbReference type="GO" id="GO:0005615">
    <property type="term" value="C:extracellular space"/>
    <property type="evidence" value="ECO:0007669"/>
    <property type="project" value="InterPro"/>
</dbReference>
<organism evidence="10">
    <name type="scientific">Ixodes ricinus</name>
    <name type="common">Common tick</name>
    <name type="synonym">Acarus ricinus</name>
    <dbReference type="NCBI Taxonomy" id="34613"/>
    <lineage>
        <taxon>Eukaryota</taxon>
        <taxon>Metazoa</taxon>
        <taxon>Ecdysozoa</taxon>
        <taxon>Arthropoda</taxon>
        <taxon>Chelicerata</taxon>
        <taxon>Arachnida</taxon>
        <taxon>Acari</taxon>
        <taxon>Parasitiformes</taxon>
        <taxon>Ixodida</taxon>
        <taxon>Ixodoidea</taxon>
        <taxon>Ixodidae</taxon>
        <taxon>Ixodinae</taxon>
        <taxon>Ixodes</taxon>
    </lineage>
</organism>
<dbReference type="Gene3D" id="2.60.40.690">
    <property type="entry name" value="Alpha-macroglobulin, receptor-binding domain"/>
    <property type="match status" value="1"/>
</dbReference>
<comment type="similarity">
    <text evidence="1">Belongs to the protease inhibitor I39 (alpha-2-macroglobulin) family.</text>
</comment>
<dbReference type="InterPro" id="IPR011626">
    <property type="entry name" value="Alpha-macroglobulin_TED"/>
</dbReference>
<proteinExistence type="evidence at transcript level"/>
<evidence type="ECO:0000256" key="5">
    <source>
        <dbReference type="SAM" id="MobiDB-lite"/>
    </source>
</evidence>
<dbReference type="InterPro" id="IPR009048">
    <property type="entry name" value="A-macroglobulin_rcpt-bd"/>
</dbReference>
<keyword evidence="4" id="KW-1015">Disulfide bond</keyword>
<feature type="chain" id="PRO_5036382448" evidence="6">
    <location>
        <begin position="26"/>
        <end position="1567"/>
    </location>
</feature>
<dbReference type="InterPro" id="IPR008930">
    <property type="entry name" value="Terpenoid_cyclase/PrenylTrfase"/>
</dbReference>
<dbReference type="InterPro" id="IPR014756">
    <property type="entry name" value="Ig_E-set"/>
</dbReference>
<sequence>MLPPSACLFLAAVATLGAVPDSVNALEYIFTAPGYVSPGTTTKFYAVVRNPKSAGTLDVELWDRTSQPGRTDTKLASKTYQFENKDTETELEFEVPQTRRNVYYNLRLRVVGKFGDDTFENETYVYLRTPNDFVVLVQTDKPKYRQGSTVNYRVVLLNKKLLPVVNQKVNISISNPYSQLLSSQQEVELEDGLFQGSYKLLEITEEGSWSINVQAGNSQGSTNFQVEDYVLPKFFVTITPDANDVQTNPTVDYKICAKYTYGKDVKGAVEVYASSFSYYYPIGQKPVILRVAELDGCYNYTLNVSLLNTKNFTYAYYPSINITAKVLEKGTGVSETETTLHSRNRERLRLNFNQKYGSRNSLFISSDNTFKLNMAYKGLLYVQKLDGTPQPQETIQLCLFVECEVYKWRAWQTKRILSCRNYTSDNDGVVRFSLPQYGTRVTSLSVEALAVNFPRIVVKNGPTLEKPSAVLTLKPFYSPSGNSLLIDRRQTTVLECRATFSPQIRMTAEADKDYELFFTLTSSGRVLDSRSVTRRFASGELIQDSADNTTIQNEDAPPEGSVEPTAGENPTPHSVAVFNYEATLPEDASPKVQLLVYYVLRDAQGNPLEVVSDSAEFAVEKCLENKVSLAFSPDQALPGSNVSVELSATSKSLCGVGAVDSSVTLLDGYDRISRKGVLNTISNLNYEYSRTNLVNQSYCYEDGYRFNEPYDTESPASSGRSKRQVLAPNVAPSYDSLTSFENAGVVVFSNLPIQTRPCNNRAFPGYPNKQALPSRSYQPAFGGGGFGDDGVIEEDAGFQLEDAQKVAASPAAFAPSAPRPLPPPGAPAQGTHSVRTLFPETWLWQIKRVGEDGRLVYDETLPDTITRWEGSALCLHPEAGFGISQLANVTGFQPLFVSLTLPQFMKRGEVANVILTAFSYVDKCVAVRVNLESVGNLEVASSPNTTDALLCPGSSNSASFTFGVKATKLETARLRATVATRPNALTDYPGTELYDVGSSDTVLQTIEVRPEGFPIREVDTYLLCASDEAGSNAPNNLKISLPTPNALVEDSEKVVVVATGDILALEVKDLSVPKLVFTSAEGTLAVLASSAYLLRYLEATGADTPDLRSQLLSRIQQAYQSQYGFRSSDGSYGPYSSSEYPRSVFLSAFAVKALTAAKPYIGNVDSEIQRSIQYVLQQRDRNNGCFQTLSPSGPFNGNYKNGADLSLVVATSLLEGGYNDSTVNKGVLECVDADNLPSNHTLALHAYFSALIGEDARAANTLNKLLQQANKNGGLTTWDDGKTDTAGYAILTMKALGQNLGAAQPIVRWLMQQVFARYSFSYSQAYSVAAQGLTEYSRVAFATPTDLTVTVNVKDGDSQSGATDPETLTFAVSEQNKLVYQEKLLNKRQSYDLEATLNKDSKGCAAVQVKYYYNSKNSPVQKGLQVNATSSSVDCGTLALDICARYTEGFLSSAAVVEISLLTGFSADDQSLKELVNAGVIKKYVVTDNKIQLLIQQLYVTETCFRVLEKRDLQVSNVQPGVVELFDYYRYQYKASASYEVTEKCTPTEQGPSISDNEIGEDVVTFQ</sequence>
<evidence type="ECO:0000259" key="9">
    <source>
        <dbReference type="SMART" id="SM01361"/>
    </source>
</evidence>
<feature type="domain" description="Alpha-macroglobulin receptor-binding" evidence="9">
    <location>
        <begin position="1452"/>
        <end position="1539"/>
    </location>
</feature>
<dbReference type="Pfam" id="PF07678">
    <property type="entry name" value="TED_complement"/>
    <property type="match status" value="1"/>
</dbReference>
<dbReference type="InterPro" id="IPR050473">
    <property type="entry name" value="A2M/Complement_sys"/>
</dbReference>
<dbReference type="PANTHER" id="PTHR11412:SF171">
    <property type="entry name" value="PREGNANCY ZONE PROTEIN-LIKE PROTEIN"/>
    <property type="match status" value="1"/>
</dbReference>
<dbReference type="EMBL" id="MT779789">
    <property type="protein sequence ID" value="QOJ54011.1"/>
    <property type="molecule type" value="mRNA"/>
</dbReference>
<feature type="domain" description="Alpha-2-macroglobulin" evidence="8">
    <location>
        <begin position="841"/>
        <end position="931"/>
    </location>
</feature>
<dbReference type="Gene3D" id="2.60.40.10">
    <property type="entry name" value="Immunoglobulins"/>
    <property type="match status" value="2"/>
</dbReference>
<dbReference type="InterPro" id="IPR001599">
    <property type="entry name" value="Macroglobln_a2"/>
</dbReference>
<name>A0A6B0VH44_IXORI</name>
<feature type="region of interest" description="Disordered" evidence="5">
    <location>
        <begin position="809"/>
        <end position="831"/>
    </location>
</feature>
<dbReference type="GO" id="GO:0004867">
    <property type="term" value="F:serine-type endopeptidase inhibitor activity"/>
    <property type="evidence" value="ECO:0007669"/>
    <property type="project" value="UniProtKB-KW"/>
</dbReference>
<dbReference type="Gene3D" id="2.60.120.1540">
    <property type="match status" value="1"/>
</dbReference>
<dbReference type="SUPFAM" id="SSF48239">
    <property type="entry name" value="Terpenoid cyclases/Protein prenyltransferases"/>
    <property type="match status" value="1"/>
</dbReference>
<evidence type="ECO:0000313" key="10">
    <source>
        <dbReference type="EMBL" id="MXV01057.1"/>
    </source>
</evidence>
<dbReference type="SMART" id="SM01359">
    <property type="entry name" value="A2M_N_2"/>
    <property type="match status" value="1"/>
</dbReference>
<dbReference type="SUPFAM" id="SSF49410">
    <property type="entry name" value="Alpha-macroglobulin receptor domain"/>
    <property type="match status" value="1"/>
</dbReference>
<feature type="region of interest" description="Disordered" evidence="5">
    <location>
        <begin position="543"/>
        <end position="570"/>
    </location>
</feature>
<dbReference type="Gene3D" id="2.60.40.1930">
    <property type="match status" value="2"/>
</dbReference>
<dbReference type="InterPro" id="IPR036595">
    <property type="entry name" value="A-macroglobulin_rcpt-bd_sf"/>
</dbReference>
<dbReference type="Pfam" id="PF07703">
    <property type="entry name" value="A2M_BRD"/>
    <property type="match status" value="1"/>
</dbReference>
<dbReference type="Pfam" id="PF07677">
    <property type="entry name" value="A2M_recep"/>
    <property type="match status" value="1"/>
</dbReference>
<evidence type="ECO:0000259" key="7">
    <source>
        <dbReference type="SMART" id="SM01359"/>
    </source>
</evidence>
<keyword evidence="2" id="KW-0646">Protease inhibitor</keyword>
<dbReference type="Pfam" id="PF01835">
    <property type="entry name" value="MG2"/>
    <property type="match status" value="1"/>
</dbReference>
<evidence type="ECO:0000256" key="2">
    <source>
        <dbReference type="ARBA" id="ARBA00022690"/>
    </source>
</evidence>
<dbReference type="CDD" id="cd02891">
    <property type="entry name" value="A2M_like"/>
    <property type="match status" value="1"/>
</dbReference>
<protein>
    <submittedName>
        <fullName evidence="11">Alpha-2-macroglobulin 2 splicing variant 1</fullName>
    </submittedName>
    <submittedName>
        <fullName evidence="10">Putative alpha-macroglobulin</fullName>
    </submittedName>
</protein>
<evidence type="ECO:0000259" key="8">
    <source>
        <dbReference type="SMART" id="SM01360"/>
    </source>
</evidence>